<dbReference type="EMBL" id="JAGSXJ010000014">
    <property type="protein sequence ID" value="KAH6685693.1"/>
    <property type="molecule type" value="Genomic_DNA"/>
</dbReference>
<feature type="signal peptide" evidence="2">
    <location>
        <begin position="1"/>
        <end position="18"/>
    </location>
</feature>
<reference evidence="3" key="1">
    <citation type="journal article" date="2021" name="Nat. Commun.">
        <title>Genetic determinants of endophytism in the Arabidopsis root mycobiome.</title>
        <authorList>
            <person name="Mesny F."/>
            <person name="Miyauchi S."/>
            <person name="Thiergart T."/>
            <person name="Pickel B."/>
            <person name="Atanasova L."/>
            <person name="Karlsson M."/>
            <person name="Huettel B."/>
            <person name="Barry K.W."/>
            <person name="Haridas S."/>
            <person name="Chen C."/>
            <person name="Bauer D."/>
            <person name="Andreopoulos W."/>
            <person name="Pangilinan J."/>
            <person name="LaButti K."/>
            <person name="Riley R."/>
            <person name="Lipzen A."/>
            <person name="Clum A."/>
            <person name="Drula E."/>
            <person name="Henrissat B."/>
            <person name="Kohler A."/>
            <person name="Grigoriev I.V."/>
            <person name="Martin F.M."/>
            <person name="Hacquard S."/>
        </authorList>
    </citation>
    <scope>NUCLEOTIDE SEQUENCE</scope>
    <source>
        <strain evidence="3">MPI-SDFR-AT-0117</strain>
    </source>
</reference>
<evidence type="ECO:0000256" key="1">
    <source>
        <dbReference type="SAM" id="MobiDB-lite"/>
    </source>
</evidence>
<protein>
    <submittedName>
        <fullName evidence="3">Uncharacterized protein</fullName>
    </submittedName>
</protein>
<accession>A0A9P9A7L4</accession>
<evidence type="ECO:0000313" key="3">
    <source>
        <dbReference type="EMBL" id="KAH6685693.1"/>
    </source>
</evidence>
<evidence type="ECO:0000256" key="2">
    <source>
        <dbReference type="SAM" id="SignalP"/>
    </source>
</evidence>
<sequence length="185" mass="19453">MHVLSLVLAAATAVQVQAGSDGGSNSILVRRALNGTSSPAVMHVTDTEVPAWGAPKWEEEAHAADAGMLSAGQKLSTQTYVSYTPLPCLFGIGRGEPPIGRHVDRCVCQAAEDRDSMIHVEPTGHVAPPAEEAEDAEVSNKKSQQQQQQQHVPKGPDFSWMWSVDGALALGMVIVSTGLVFSAAG</sequence>
<keyword evidence="2" id="KW-0732">Signal</keyword>
<evidence type="ECO:0000313" key="4">
    <source>
        <dbReference type="Proteomes" id="UP000770015"/>
    </source>
</evidence>
<gene>
    <name evidence="3" type="ORF">F5X68DRAFT_276509</name>
</gene>
<dbReference type="OrthoDB" id="10471723at2759"/>
<organism evidence="3 4">
    <name type="scientific">Plectosphaerella plurivora</name>
    <dbReference type="NCBI Taxonomy" id="936078"/>
    <lineage>
        <taxon>Eukaryota</taxon>
        <taxon>Fungi</taxon>
        <taxon>Dikarya</taxon>
        <taxon>Ascomycota</taxon>
        <taxon>Pezizomycotina</taxon>
        <taxon>Sordariomycetes</taxon>
        <taxon>Hypocreomycetidae</taxon>
        <taxon>Glomerellales</taxon>
        <taxon>Plectosphaerellaceae</taxon>
        <taxon>Plectosphaerella</taxon>
    </lineage>
</organism>
<feature type="chain" id="PRO_5040362989" evidence="2">
    <location>
        <begin position="19"/>
        <end position="185"/>
    </location>
</feature>
<keyword evidence="4" id="KW-1185">Reference proteome</keyword>
<dbReference type="AlphaFoldDB" id="A0A9P9A7L4"/>
<dbReference type="Proteomes" id="UP000770015">
    <property type="component" value="Unassembled WGS sequence"/>
</dbReference>
<feature type="region of interest" description="Disordered" evidence="1">
    <location>
        <begin position="119"/>
        <end position="157"/>
    </location>
</feature>
<comment type="caution">
    <text evidence="3">The sequence shown here is derived from an EMBL/GenBank/DDBJ whole genome shotgun (WGS) entry which is preliminary data.</text>
</comment>
<proteinExistence type="predicted"/>
<name>A0A9P9A7L4_9PEZI</name>